<evidence type="ECO:0000256" key="2">
    <source>
        <dbReference type="ARBA" id="ARBA00007018"/>
    </source>
</evidence>
<proteinExistence type="inferred from homology"/>
<evidence type="ECO:0000256" key="1">
    <source>
        <dbReference type="ARBA" id="ARBA00004141"/>
    </source>
</evidence>
<evidence type="ECO:0000256" key="4">
    <source>
        <dbReference type="ARBA" id="ARBA00022989"/>
    </source>
</evidence>
<feature type="region of interest" description="Disordered" evidence="7">
    <location>
        <begin position="209"/>
        <end position="266"/>
    </location>
</feature>
<evidence type="ECO:0000313" key="8">
    <source>
        <dbReference type="Ensembl" id="ENSBIXP00000000435.1"/>
    </source>
</evidence>
<evidence type="ECO:0000256" key="6">
    <source>
        <dbReference type="PIRSR" id="PIRSR604254-1"/>
    </source>
</evidence>
<keyword evidence="6" id="KW-0862">Zinc</keyword>
<dbReference type="PANTHER" id="PTHR20855:SF138">
    <property type="entry name" value="PROGESTIN AND ADIPOQ RECEPTOR FAMILY MEMBER 4"/>
    <property type="match status" value="1"/>
</dbReference>
<feature type="compositionally biased region" description="Gly residues" evidence="7">
    <location>
        <begin position="297"/>
        <end position="310"/>
    </location>
</feature>
<evidence type="ECO:0000256" key="7">
    <source>
        <dbReference type="SAM" id="MobiDB-lite"/>
    </source>
</evidence>
<dbReference type="Ensembl" id="ENSBIXT00000053156.1">
    <property type="protein sequence ID" value="ENSBIXP00000000435.1"/>
    <property type="gene ID" value="ENSBIXG00000029838.1"/>
</dbReference>
<dbReference type="InterPro" id="IPR004254">
    <property type="entry name" value="AdipoR/HlyIII-related"/>
</dbReference>
<sequence>MAFLAGPRLLDWASSPPHLQFNKFVLTGYRPASSGSGCLRSLFYMHNELGNIYTHGLALLGFLVLLPMTMPWGQLGEDGWLWGTHCVACLAPPAGSVLYHLFMCHRGGSPVYTRLLALDMCGVCLINTLGPPAQNGYGAGVGGGVKPQKLGVSPGFRNGNGLGVGTLPGAAAQPGYGNALGAGAFPGLGAQPGFGARNGVGAGAFPGAGIGGGVKPQKPGEPHPVPSSLPSPLVDPPPLLPPSPSPQDSALGMGWGLGPSPQLEPSQVRALGQTGVLGRSGAGAEDGRKLVYGRVGAGRGPHTRGLGGGVTPQKPGETDTRPCPSLPLSPPQVLPSAPSMAHRGYWNGLGAQPGREARAQAAGGGRGHCRVLLWTPNRGPLGVHSFHHLSQVPVLAWP</sequence>
<comment type="similarity">
    <text evidence="2">Belongs to the ADIPOR family.</text>
</comment>
<evidence type="ECO:0000256" key="5">
    <source>
        <dbReference type="ARBA" id="ARBA00023136"/>
    </source>
</evidence>
<keyword evidence="6" id="KW-0479">Metal-binding</keyword>
<keyword evidence="3" id="KW-0812">Transmembrane</keyword>
<accession>A0A4W2BN84</accession>
<keyword evidence="9" id="KW-1185">Reference proteome</keyword>
<dbReference type="PANTHER" id="PTHR20855">
    <property type="entry name" value="ADIPOR/PROGESTIN RECEPTOR-RELATED"/>
    <property type="match status" value="1"/>
</dbReference>
<protein>
    <submittedName>
        <fullName evidence="8">Progestin and adipoQ receptor family member 4</fullName>
    </submittedName>
</protein>
<feature type="region of interest" description="Disordered" evidence="7">
    <location>
        <begin position="297"/>
        <end position="323"/>
    </location>
</feature>
<evidence type="ECO:0000256" key="3">
    <source>
        <dbReference type="ARBA" id="ARBA00022692"/>
    </source>
</evidence>
<dbReference type="GO" id="GO:0046872">
    <property type="term" value="F:metal ion binding"/>
    <property type="evidence" value="ECO:0007669"/>
    <property type="project" value="UniProtKB-KW"/>
</dbReference>
<dbReference type="GO" id="GO:0016020">
    <property type="term" value="C:membrane"/>
    <property type="evidence" value="ECO:0007669"/>
    <property type="project" value="UniProtKB-SubCell"/>
</dbReference>
<name>A0A4W2BN84_BOBOX</name>
<evidence type="ECO:0000313" key="9">
    <source>
        <dbReference type="Proteomes" id="UP000314981"/>
    </source>
</evidence>
<dbReference type="AlphaFoldDB" id="A0A4W2BN84"/>
<feature type="binding site" evidence="6">
    <location>
        <position position="100"/>
    </location>
    <ligand>
        <name>Zn(2+)</name>
        <dbReference type="ChEBI" id="CHEBI:29105"/>
    </ligand>
</feature>
<organism evidence="8 9">
    <name type="scientific">Bos indicus x Bos taurus</name>
    <name type="common">Hybrid cattle</name>
    <dbReference type="NCBI Taxonomy" id="30522"/>
    <lineage>
        <taxon>Eukaryota</taxon>
        <taxon>Metazoa</taxon>
        <taxon>Chordata</taxon>
        <taxon>Craniata</taxon>
        <taxon>Vertebrata</taxon>
        <taxon>Euteleostomi</taxon>
        <taxon>Mammalia</taxon>
        <taxon>Eutheria</taxon>
        <taxon>Laurasiatheria</taxon>
        <taxon>Artiodactyla</taxon>
        <taxon>Ruminantia</taxon>
        <taxon>Pecora</taxon>
        <taxon>Bovidae</taxon>
        <taxon>Bovinae</taxon>
        <taxon>Bos</taxon>
    </lineage>
</organism>
<dbReference type="Pfam" id="PF03006">
    <property type="entry name" value="HlyIII"/>
    <property type="match status" value="1"/>
</dbReference>
<gene>
    <name evidence="8" type="primary">PAQR4</name>
</gene>
<keyword evidence="5" id="KW-0472">Membrane</keyword>
<reference evidence="8 9" key="1">
    <citation type="submission" date="2018-11" db="EMBL/GenBank/DDBJ databases">
        <title>Haplotype-resolved cattle genomes.</title>
        <authorList>
            <person name="Low W.Y."/>
            <person name="Tearle R."/>
            <person name="Bickhart D.M."/>
            <person name="Rosen B.D."/>
            <person name="Koren S."/>
            <person name="Rhie A."/>
            <person name="Hiendleder S."/>
            <person name="Phillippy A.M."/>
            <person name="Smith T.P.L."/>
            <person name="Williams J.L."/>
        </authorList>
    </citation>
    <scope>NUCLEOTIDE SEQUENCE [LARGE SCALE GENOMIC DNA]</scope>
</reference>
<reference evidence="8" key="2">
    <citation type="submission" date="2025-08" db="UniProtKB">
        <authorList>
            <consortium name="Ensembl"/>
        </authorList>
    </citation>
    <scope>IDENTIFICATION</scope>
</reference>
<keyword evidence="4" id="KW-1133">Transmembrane helix</keyword>
<feature type="compositionally biased region" description="Pro residues" evidence="7">
    <location>
        <begin position="222"/>
        <end position="245"/>
    </location>
</feature>
<dbReference type="Proteomes" id="UP000314981">
    <property type="component" value="Chromosome 25"/>
</dbReference>
<reference evidence="8" key="3">
    <citation type="submission" date="2025-09" db="UniProtKB">
        <authorList>
            <consortium name="Ensembl"/>
        </authorList>
    </citation>
    <scope>IDENTIFICATION</scope>
</reference>
<comment type="subcellular location">
    <subcellularLocation>
        <location evidence="1">Membrane</location>
        <topology evidence="1">Multi-pass membrane protein</topology>
    </subcellularLocation>
</comment>
<dbReference type="GO" id="GO:0038023">
    <property type="term" value="F:signaling receptor activity"/>
    <property type="evidence" value="ECO:0007669"/>
    <property type="project" value="TreeGrafter"/>
</dbReference>